<keyword evidence="6 11" id="KW-1133">Transmembrane helix</keyword>
<comment type="similarity">
    <text evidence="2">Belongs to the monovalent cation:proton antiporter 2 (CPA2) transporter (TC 2.A.37) family.</text>
</comment>
<evidence type="ECO:0000256" key="11">
    <source>
        <dbReference type="SAM" id="Phobius"/>
    </source>
</evidence>
<feature type="transmembrane region" description="Helical" evidence="11">
    <location>
        <begin position="6"/>
        <end position="24"/>
    </location>
</feature>
<dbReference type="InterPro" id="IPR038770">
    <property type="entry name" value="Na+/solute_symporter_sf"/>
</dbReference>
<keyword evidence="14" id="KW-1185">Reference proteome</keyword>
<feature type="transmembrane region" description="Helical" evidence="11">
    <location>
        <begin position="86"/>
        <end position="108"/>
    </location>
</feature>
<feature type="transmembrane region" description="Helical" evidence="11">
    <location>
        <begin position="128"/>
        <end position="146"/>
    </location>
</feature>
<evidence type="ECO:0000256" key="9">
    <source>
        <dbReference type="ARBA" id="ARBA00023136"/>
    </source>
</evidence>
<evidence type="ECO:0000256" key="5">
    <source>
        <dbReference type="ARBA" id="ARBA00022692"/>
    </source>
</evidence>
<evidence type="ECO:0000313" key="14">
    <source>
        <dbReference type="Proteomes" id="UP001078443"/>
    </source>
</evidence>
<keyword evidence="4" id="KW-0050">Antiport</keyword>
<evidence type="ECO:0000256" key="10">
    <source>
        <dbReference type="ARBA" id="ARBA00023201"/>
    </source>
</evidence>
<feature type="transmembrane region" description="Helical" evidence="11">
    <location>
        <begin position="276"/>
        <end position="296"/>
    </location>
</feature>
<evidence type="ECO:0000259" key="12">
    <source>
        <dbReference type="Pfam" id="PF00999"/>
    </source>
</evidence>
<accession>A0ABT4CV58</accession>
<evidence type="ECO:0000256" key="8">
    <source>
        <dbReference type="ARBA" id="ARBA00023065"/>
    </source>
</evidence>
<keyword evidence="3" id="KW-0813">Transport</keyword>
<name>A0ABT4CV58_9CLOT</name>
<keyword evidence="10" id="KW-0739">Sodium transport</keyword>
<evidence type="ECO:0000256" key="2">
    <source>
        <dbReference type="ARBA" id="ARBA00005551"/>
    </source>
</evidence>
<dbReference type="PANTHER" id="PTHR43562:SF3">
    <property type="entry name" value="SODIUM ION_PROTON EXCHANGER (EUROFUNG)"/>
    <property type="match status" value="1"/>
</dbReference>
<keyword evidence="5 11" id="KW-0812">Transmembrane</keyword>
<dbReference type="Proteomes" id="UP001078443">
    <property type="component" value="Unassembled WGS sequence"/>
</dbReference>
<dbReference type="PANTHER" id="PTHR43562">
    <property type="entry name" value="NAPA-TYPE SODIUM/HYDROGEN ANTIPORTER"/>
    <property type="match status" value="1"/>
</dbReference>
<comment type="caution">
    <text evidence="13">The sequence shown here is derived from an EMBL/GenBank/DDBJ whole genome shotgun (WGS) entry which is preliminary data.</text>
</comment>
<reference evidence="13" key="1">
    <citation type="submission" date="2022-12" db="EMBL/GenBank/DDBJ databases">
        <authorList>
            <person name="Wang J."/>
        </authorList>
    </citation>
    <scope>NUCLEOTIDE SEQUENCE</scope>
    <source>
        <strain evidence="13">HY-45-18</strain>
    </source>
</reference>
<evidence type="ECO:0000256" key="4">
    <source>
        <dbReference type="ARBA" id="ARBA00022449"/>
    </source>
</evidence>
<evidence type="ECO:0000256" key="6">
    <source>
        <dbReference type="ARBA" id="ARBA00022989"/>
    </source>
</evidence>
<dbReference type="RefSeq" id="WP_268039134.1">
    <property type="nucleotide sequence ID" value="NZ_JAPQER010000001.1"/>
</dbReference>
<feature type="transmembrane region" description="Helical" evidence="11">
    <location>
        <begin position="225"/>
        <end position="241"/>
    </location>
</feature>
<dbReference type="Pfam" id="PF00999">
    <property type="entry name" value="Na_H_Exchanger"/>
    <property type="match status" value="1"/>
</dbReference>
<proteinExistence type="inferred from homology"/>
<gene>
    <name evidence="13" type="ORF">OW763_00665</name>
</gene>
<comment type="subcellular location">
    <subcellularLocation>
        <location evidence="1">Membrane</location>
        <topology evidence="1">Multi-pass membrane protein</topology>
    </subcellularLocation>
</comment>
<evidence type="ECO:0000313" key="13">
    <source>
        <dbReference type="EMBL" id="MCY6482865.1"/>
    </source>
</evidence>
<feature type="transmembrane region" description="Helical" evidence="11">
    <location>
        <begin position="190"/>
        <end position="213"/>
    </location>
</feature>
<feature type="transmembrane region" description="Helical" evidence="11">
    <location>
        <begin position="158"/>
        <end position="178"/>
    </location>
</feature>
<protein>
    <submittedName>
        <fullName evidence="13">Cation:proton antiporter</fullName>
    </submittedName>
</protein>
<dbReference type="EMBL" id="JAPQER010000001">
    <property type="protein sequence ID" value="MCY6482865.1"/>
    <property type="molecule type" value="Genomic_DNA"/>
</dbReference>
<dbReference type="InterPro" id="IPR006153">
    <property type="entry name" value="Cation/H_exchanger_TM"/>
</dbReference>
<sequence>MLSIHFLLDLAIILLSTKVLGLLTRKFRMPQVVGALLAGLIFGPSLLNIVHETDFITRMAELGVIVLMFQAGLESDFKELKKCGKASFLIALIGVLVPLLGGFLAASIFNSSGSSFINIYSKAFLENVFIGIVLTATSVSITVETLQELGKLKSTSGTAIMGAAIIDDILGIVLLTIVTSTTDSSVHLGIIFMKILAFFVLAVIVGIGFSYLFEKLSEDCGRKRRIPLIAFSFCLVFAYVSEYCFGVADITGAFIAGVVISNTCQSKYVQRRIEIMSYMLLSPIFFANVGINTSISGMNSKMIIFTIVLLVIAIVTKIIGCGLGARLCGYTNEDSIRIGVGMVSRGEVALIIANKGAALGLLSSVYFAPIVLVVIVTTLITPILLKIVYVNDNKKINKIT</sequence>
<organism evidence="13 14">
    <name type="scientific">Clostridium aestuarii</name>
    <dbReference type="NCBI Taxonomy" id="338193"/>
    <lineage>
        <taxon>Bacteria</taxon>
        <taxon>Bacillati</taxon>
        <taxon>Bacillota</taxon>
        <taxon>Clostridia</taxon>
        <taxon>Eubacteriales</taxon>
        <taxon>Clostridiaceae</taxon>
        <taxon>Clostridium</taxon>
    </lineage>
</organism>
<feature type="transmembrane region" description="Helical" evidence="11">
    <location>
        <begin position="31"/>
        <end position="49"/>
    </location>
</feature>
<keyword evidence="7" id="KW-0915">Sodium</keyword>
<feature type="transmembrane region" description="Helical" evidence="11">
    <location>
        <begin position="302"/>
        <end position="323"/>
    </location>
</feature>
<keyword evidence="9 11" id="KW-0472">Membrane</keyword>
<evidence type="ECO:0000256" key="7">
    <source>
        <dbReference type="ARBA" id="ARBA00023053"/>
    </source>
</evidence>
<feature type="transmembrane region" description="Helical" evidence="11">
    <location>
        <begin position="365"/>
        <end position="389"/>
    </location>
</feature>
<dbReference type="Gene3D" id="1.20.1530.20">
    <property type="match status" value="1"/>
</dbReference>
<evidence type="ECO:0000256" key="1">
    <source>
        <dbReference type="ARBA" id="ARBA00004141"/>
    </source>
</evidence>
<evidence type="ECO:0000256" key="3">
    <source>
        <dbReference type="ARBA" id="ARBA00022448"/>
    </source>
</evidence>
<feature type="domain" description="Cation/H+ exchanger transmembrane" evidence="12">
    <location>
        <begin position="16"/>
        <end position="387"/>
    </location>
</feature>
<keyword evidence="8" id="KW-0406">Ion transport</keyword>